<comment type="similarity">
    <text evidence="9">Belongs to the SKINT family.</text>
</comment>
<evidence type="ECO:0000256" key="11">
    <source>
        <dbReference type="SAM" id="MobiDB-lite"/>
    </source>
</evidence>
<dbReference type="InterPro" id="IPR050504">
    <property type="entry name" value="IgSF_BTN/MOG"/>
</dbReference>
<dbReference type="GO" id="GO:0005102">
    <property type="term" value="F:signaling receptor binding"/>
    <property type="evidence" value="ECO:0007669"/>
    <property type="project" value="TreeGrafter"/>
</dbReference>
<dbReference type="SUPFAM" id="SSF48726">
    <property type="entry name" value="Immunoglobulin"/>
    <property type="match status" value="2"/>
</dbReference>
<dbReference type="InterPro" id="IPR007110">
    <property type="entry name" value="Ig-like_dom"/>
</dbReference>
<evidence type="ECO:0000313" key="15">
    <source>
        <dbReference type="Ensembl" id="ENSSAUP00010003207.1"/>
    </source>
</evidence>
<dbReference type="GO" id="GO:0042110">
    <property type="term" value="P:T cell activation"/>
    <property type="evidence" value="ECO:0007669"/>
    <property type="project" value="UniProtKB-ARBA"/>
</dbReference>
<feature type="signal peptide" evidence="13">
    <location>
        <begin position="1"/>
        <end position="17"/>
    </location>
</feature>
<dbReference type="Pfam" id="PF22705">
    <property type="entry name" value="C2-set_3"/>
    <property type="match status" value="1"/>
</dbReference>
<dbReference type="GO" id="GO:0001817">
    <property type="term" value="P:regulation of cytokine production"/>
    <property type="evidence" value="ECO:0007669"/>
    <property type="project" value="TreeGrafter"/>
</dbReference>
<feature type="transmembrane region" description="Helical" evidence="12">
    <location>
        <begin position="238"/>
        <end position="259"/>
    </location>
</feature>
<evidence type="ECO:0000259" key="14">
    <source>
        <dbReference type="PROSITE" id="PS50835"/>
    </source>
</evidence>
<dbReference type="PANTHER" id="PTHR24100:SF151">
    <property type="entry name" value="ICOS LIGAND"/>
    <property type="match status" value="1"/>
</dbReference>
<evidence type="ECO:0000256" key="12">
    <source>
        <dbReference type="SAM" id="Phobius"/>
    </source>
</evidence>
<dbReference type="Gene3D" id="2.60.40.10">
    <property type="entry name" value="Immunoglobulins"/>
    <property type="match status" value="2"/>
</dbReference>
<dbReference type="GO" id="GO:0050852">
    <property type="term" value="P:T cell receptor signaling pathway"/>
    <property type="evidence" value="ECO:0007669"/>
    <property type="project" value="TreeGrafter"/>
</dbReference>
<evidence type="ECO:0000256" key="10">
    <source>
        <dbReference type="SAM" id="Coils"/>
    </source>
</evidence>
<feature type="region of interest" description="Disordered" evidence="11">
    <location>
        <begin position="356"/>
        <end position="481"/>
    </location>
</feature>
<keyword evidence="4 12" id="KW-1133">Transmembrane helix</keyword>
<evidence type="ECO:0000256" key="13">
    <source>
        <dbReference type="SAM" id="SignalP"/>
    </source>
</evidence>
<dbReference type="SMART" id="SM00409">
    <property type="entry name" value="IG"/>
    <property type="match status" value="2"/>
</dbReference>
<dbReference type="GO" id="GO:0050863">
    <property type="term" value="P:regulation of T cell activation"/>
    <property type="evidence" value="ECO:0007669"/>
    <property type="project" value="UniProtKB-ARBA"/>
</dbReference>
<dbReference type="GeneTree" id="ENSGT01050000244843"/>
<dbReference type="AlphaFoldDB" id="A0A671TR64"/>
<dbReference type="InterPro" id="IPR013783">
    <property type="entry name" value="Ig-like_fold"/>
</dbReference>
<dbReference type="PROSITE" id="PS50835">
    <property type="entry name" value="IG_LIKE"/>
    <property type="match status" value="1"/>
</dbReference>
<dbReference type="PANTHER" id="PTHR24100">
    <property type="entry name" value="BUTYROPHILIN"/>
    <property type="match status" value="1"/>
</dbReference>
<keyword evidence="8" id="KW-0393">Immunoglobulin domain</keyword>
<accession>A0A671TR64</accession>
<comment type="subcellular location">
    <subcellularLocation>
        <location evidence="1">Membrane</location>
    </subcellularLocation>
</comment>
<keyword evidence="5 12" id="KW-0472">Membrane</keyword>
<dbReference type="GO" id="GO:1903037">
    <property type="term" value="P:regulation of leukocyte cell-cell adhesion"/>
    <property type="evidence" value="ECO:0007669"/>
    <property type="project" value="UniProtKB-ARBA"/>
</dbReference>
<organism evidence="15 16">
    <name type="scientific">Sparus aurata</name>
    <name type="common">Gilthead sea bream</name>
    <dbReference type="NCBI Taxonomy" id="8175"/>
    <lineage>
        <taxon>Eukaryota</taxon>
        <taxon>Metazoa</taxon>
        <taxon>Chordata</taxon>
        <taxon>Craniata</taxon>
        <taxon>Vertebrata</taxon>
        <taxon>Euteleostomi</taxon>
        <taxon>Actinopterygii</taxon>
        <taxon>Neopterygii</taxon>
        <taxon>Teleostei</taxon>
        <taxon>Neoteleostei</taxon>
        <taxon>Acanthomorphata</taxon>
        <taxon>Eupercaria</taxon>
        <taxon>Spariformes</taxon>
        <taxon>Sparidae</taxon>
        <taxon>Sparus</taxon>
    </lineage>
</organism>
<keyword evidence="10" id="KW-0175">Coiled coil</keyword>
<dbReference type="InterPro" id="IPR013106">
    <property type="entry name" value="Ig_V-set"/>
</dbReference>
<evidence type="ECO:0000256" key="2">
    <source>
        <dbReference type="ARBA" id="ARBA00022692"/>
    </source>
</evidence>
<gene>
    <name evidence="15" type="primary">LOC115589799</name>
</gene>
<reference evidence="15" key="2">
    <citation type="submission" date="2025-08" db="UniProtKB">
        <authorList>
            <consortium name="Ensembl"/>
        </authorList>
    </citation>
    <scope>IDENTIFICATION</scope>
</reference>
<dbReference type="FunFam" id="2.60.40.10:FF:000088">
    <property type="entry name" value="Butyrophilin subfamily 1 member A1"/>
    <property type="match status" value="1"/>
</dbReference>
<dbReference type="SMART" id="SM00406">
    <property type="entry name" value="IGv"/>
    <property type="match status" value="1"/>
</dbReference>
<evidence type="ECO:0000256" key="5">
    <source>
        <dbReference type="ARBA" id="ARBA00023136"/>
    </source>
</evidence>
<sequence>MYHRVLLAASLLSACSGETSVNGPTETVYAFAGEDVVLPCSFKVTSNNDFPTVEWSKEGLQPNVVFLYRDGCETYEMKHPAFHYRTSFITKEMKNRNISLRISNVQLSDAGKYRCMRLWKNAPRDITTVELVVGAVSEPKLSVVPSESGGVTLHCEATCWLPEPEIQFLDHQGNNITADNENRTQDASGCYTVTRRVTLQDATHRVTCSVHQPEINQTRDTQIHIPVDCMKPWSVSTYIAVGEAILLLLVLSCGLTVLVKTRCRKSEKGPNFLMSRQSSDQSTVSTVNGSCEDQPFLQSVRVDNDKIGKLKREIADLKSKLREKEETIQQLQNNNPPISPVVFQLGSQTMFLSHAASANSNHPEPGNVLQTRGPKPRLSRQNSTQEPDRPKQRNRINSSPAIFRFDDVVPSAPSSSNASKKKLGRSNSDRVACPGPKVPKTQRRHSSSSSYNHHYTPMAGLPEETELLISPEKSTPFNTKM</sequence>
<dbReference type="Proteomes" id="UP000472265">
    <property type="component" value="Chromosome 10"/>
</dbReference>
<dbReference type="InParanoid" id="A0A671TR64"/>
<feature type="chain" id="PRO_5025423564" evidence="13">
    <location>
        <begin position="18"/>
        <end position="481"/>
    </location>
</feature>
<feature type="domain" description="Ig-like" evidence="14">
    <location>
        <begin position="33"/>
        <end position="115"/>
    </location>
</feature>
<keyword evidence="7" id="KW-0325">Glycoprotein</keyword>
<dbReference type="InterPro" id="IPR003599">
    <property type="entry name" value="Ig_sub"/>
</dbReference>
<keyword evidence="3 13" id="KW-0732">Signal</keyword>
<reference evidence="15" key="3">
    <citation type="submission" date="2025-09" db="UniProtKB">
        <authorList>
            <consortium name="Ensembl"/>
        </authorList>
    </citation>
    <scope>IDENTIFICATION</scope>
</reference>
<dbReference type="OrthoDB" id="10055806at2759"/>
<dbReference type="InterPro" id="IPR036179">
    <property type="entry name" value="Ig-like_dom_sf"/>
</dbReference>
<dbReference type="InterPro" id="IPR053896">
    <property type="entry name" value="BTN3A2-like_Ig-C"/>
</dbReference>
<protein>
    <submittedName>
        <fullName evidence="15">Butyrophilin subfamily 3 member A2-like</fullName>
    </submittedName>
</protein>
<dbReference type="RefSeq" id="XP_030286817.1">
    <property type="nucleotide sequence ID" value="XM_030430957.1"/>
</dbReference>
<evidence type="ECO:0000256" key="6">
    <source>
        <dbReference type="ARBA" id="ARBA00023157"/>
    </source>
</evidence>
<keyword evidence="6" id="KW-1015">Disulfide bond</keyword>
<name>A0A671TR64_SPAAU</name>
<reference evidence="15" key="1">
    <citation type="submission" date="2021-04" db="EMBL/GenBank/DDBJ databases">
        <authorList>
            <consortium name="Wellcome Sanger Institute Data Sharing"/>
        </authorList>
    </citation>
    <scope>NUCLEOTIDE SEQUENCE [LARGE SCALE GENOMIC DNA]</scope>
</reference>
<dbReference type="FunFam" id="2.60.40.10:FF:000142">
    <property type="entry name" value="V-set domain-containing T-cell activation inhibitor 1"/>
    <property type="match status" value="1"/>
</dbReference>
<evidence type="ECO:0000256" key="1">
    <source>
        <dbReference type="ARBA" id="ARBA00004370"/>
    </source>
</evidence>
<evidence type="ECO:0000256" key="8">
    <source>
        <dbReference type="ARBA" id="ARBA00023319"/>
    </source>
</evidence>
<dbReference type="PROSITE" id="PS51257">
    <property type="entry name" value="PROKAR_LIPOPROTEIN"/>
    <property type="match status" value="1"/>
</dbReference>
<feature type="compositionally biased region" description="Polar residues" evidence="11">
    <location>
        <begin position="472"/>
        <end position="481"/>
    </location>
</feature>
<evidence type="ECO:0000256" key="3">
    <source>
        <dbReference type="ARBA" id="ARBA00022729"/>
    </source>
</evidence>
<evidence type="ECO:0000256" key="9">
    <source>
        <dbReference type="ARBA" id="ARBA00038221"/>
    </source>
</evidence>
<proteinExistence type="inferred from homology"/>
<evidence type="ECO:0000313" key="16">
    <source>
        <dbReference type="Proteomes" id="UP000472265"/>
    </source>
</evidence>
<dbReference type="GO" id="GO:0009897">
    <property type="term" value="C:external side of plasma membrane"/>
    <property type="evidence" value="ECO:0007669"/>
    <property type="project" value="TreeGrafter"/>
</dbReference>
<dbReference type="Pfam" id="PF07686">
    <property type="entry name" value="V-set"/>
    <property type="match status" value="1"/>
</dbReference>
<keyword evidence="16" id="KW-1185">Reference proteome</keyword>
<evidence type="ECO:0000256" key="7">
    <source>
        <dbReference type="ARBA" id="ARBA00023180"/>
    </source>
</evidence>
<dbReference type="Ensembl" id="ENSSAUT00010003479.1">
    <property type="protein sequence ID" value="ENSSAUP00010003207.1"/>
    <property type="gene ID" value="ENSSAUG00010001695.1"/>
</dbReference>
<keyword evidence="2 12" id="KW-0812">Transmembrane</keyword>
<evidence type="ECO:0000256" key="4">
    <source>
        <dbReference type="ARBA" id="ARBA00022989"/>
    </source>
</evidence>
<feature type="coiled-coil region" evidence="10">
    <location>
        <begin position="300"/>
        <end position="334"/>
    </location>
</feature>
<dbReference type="GeneID" id="115589799"/>
<dbReference type="OMA" id="SITCESY"/>